<proteinExistence type="predicted"/>
<dbReference type="InterPro" id="IPR041516">
    <property type="entry name" value="LACTB2_WH"/>
</dbReference>
<dbReference type="AlphaFoldDB" id="A0A9X3TWQ2"/>
<name>A0A9X3TWQ2_9PROT</name>
<dbReference type="SUPFAM" id="SSF56281">
    <property type="entry name" value="Metallo-hydrolase/oxidoreductase"/>
    <property type="match status" value="1"/>
</dbReference>
<protein>
    <submittedName>
        <fullName evidence="2">MBL fold metallo-hydrolase</fullName>
    </submittedName>
</protein>
<dbReference type="Pfam" id="PF17778">
    <property type="entry name" value="WHD_BLACT"/>
    <property type="match status" value="1"/>
</dbReference>
<dbReference type="PANTHER" id="PTHR23131:SF0">
    <property type="entry name" value="ENDORIBONUCLEASE LACTB2"/>
    <property type="match status" value="1"/>
</dbReference>
<dbReference type="Gene3D" id="1.10.10.10">
    <property type="entry name" value="Winged helix-like DNA-binding domain superfamily/Winged helix DNA-binding domain"/>
    <property type="match status" value="1"/>
</dbReference>
<comment type="caution">
    <text evidence="2">The sequence shown here is derived from an EMBL/GenBank/DDBJ whole genome shotgun (WGS) entry which is preliminary data.</text>
</comment>
<dbReference type="PANTHER" id="PTHR23131">
    <property type="entry name" value="ENDORIBONUCLEASE LACTB2"/>
    <property type="match status" value="1"/>
</dbReference>
<dbReference type="InterPro" id="IPR036388">
    <property type="entry name" value="WH-like_DNA-bd_sf"/>
</dbReference>
<dbReference type="RefSeq" id="WP_274942832.1">
    <property type="nucleotide sequence ID" value="NZ_JANWOI010000001.1"/>
</dbReference>
<dbReference type="EMBL" id="JANWOI010000001">
    <property type="protein sequence ID" value="MDA5193138.1"/>
    <property type="molecule type" value="Genomic_DNA"/>
</dbReference>
<dbReference type="Proteomes" id="UP001141619">
    <property type="component" value="Unassembled WGS sequence"/>
</dbReference>
<evidence type="ECO:0000313" key="3">
    <source>
        <dbReference type="Proteomes" id="UP001141619"/>
    </source>
</evidence>
<accession>A0A9X3TWQ2</accession>
<dbReference type="Gene3D" id="3.60.15.10">
    <property type="entry name" value="Ribonuclease Z/Hydroxyacylglutathione hydrolase-like"/>
    <property type="match status" value="1"/>
</dbReference>
<dbReference type="InterPro" id="IPR001279">
    <property type="entry name" value="Metallo-B-lactamas"/>
</dbReference>
<organism evidence="2 3">
    <name type="scientific">Govanella unica</name>
    <dbReference type="NCBI Taxonomy" id="2975056"/>
    <lineage>
        <taxon>Bacteria</taxon>
        <taxon>Pseudomonadati</taxon>
        <taxon>Pseudomonadota</taxon>
        <taxon>Alphaproteobacteria</taxon>
        <taxon>Emcibacterales</taxon>
        <taxon>Govanellaceae</taxon>
        <taxon>Govanella</taxon>
    </lineage>
</organism>
<evidence type="ECO:0000313" key="2">
    <source>
        <dbReference type="EMBL" id="MDA5193138.1"/>
    </source>
</evidence>
<sequence length="301" mass="33067">MSVTIPFNRDFDPSFGTVEQVTPMIRRVLAENPGAFTFTGTGTYIVGHGKVAVIDPGPDLVSHFEALKAALEGEIVTHILVTHTHRDHSPLSRPLQAFCGAPIYAFGPHGTGREGPEDVVEEGADRAFTPDHRMRDGDAIHGDGWTLTAIHTPGHTSNHLCFALAEEKTLFSGDHVMGWSTTVVSPPDGDMATYMKSLRKLLDRDDVLYWPTHGPAIREPQTFVRSLIAHREEREQEIIACVQDGLRTIPEMVARIYAEVPAYLHPAAARSVLAHLIHLTETARLSTDGPPRPDSLFRLPA</sequence>
<dbReference type="SMART" id="SM00849">
    <property type="entry name" value="Lactamase_B"/>
    <property type="match status" value="1"/>
</dbReference>
<keyword evidence="3" id="KW-1185">Reference proteome</keyword>
<evidence type="ECO:0000259" key="1">
    <source>
        <dbReference type="SMART" id="SM00849"/>
    </source>
</evidence>
<dbReference type="InterPro" id="IPR050662">
    <property type="entry name" value="Sec-metab_biosynth-thioest"/>
</dbReference>
<dbReference type="Pfam" id="PF00753">
    <property type="entry name" value="Lactamase_B"/>
    <property type="match status" value="1"/>
</dbReference>
<dbReference type="InterPro" id="IPR036866">
    <property type="entry name" value="RibonucZ/Hydroxyglut_hydro"/>
</dbReference>
<reference evidence="2" key="1">
    <citation type="submission" date="2022-08" db="EMBL/GenBank/DDBJ databases">
        <authorList>
            <person name="Vandamme P."/>
            <person name="Hettiarachchi A."/>
            <person name="Peeters C."/>
            <person name="Cnockaert M."/>
            <person name="Carlier A."/>
        </authorList>
    </citation>
    <scope>NUCLEOTIDE SEQUENCE</scope>
    <source>
        <strain evidence="2">LMG 31809</strain>
    </source>
</reference>
<feature type="domain" description="Metallo-beta-lactamase" evidence="1">
    <location>
        <begin position="39"/>
        <end position="213"/>
    </location>
</feature>
<dbReference type="CDD" id="cd16278">
    <property type="entry name" value="metallo-hydrolase-like_MBL-fold"/>
    <property type="match status" value="1"/>
</dbReference>
<gene>
    <name evidence="2" type="ORF">NYP16_04105</name>
</gene>
<reference evidence="2" key="2">
    <citation type="journal article" date="2023" name="Syst. Appl. Microbiol.">
        <title>Govania unica gen. nov., sp. nov., a rare biosphere bacterium that represents a novel family in the class Alphaproteobacteria.</title>
        <authorList>
            <person name="Vandamme P."/>
            <person name="Peeters C."/>
            <person name="Hettiarachchi A."/>
            <person name="Cnockaert M."/>
            <person name="Carlier A."/>
        </authorList>
    </citation>
    <scope>NUCLEOTIDE SEQUENCE</scope>
    <source>
        <strain evidence="2">LMG 31809</strain>
    </source>
</reference>